<evidence type="ECO:0000313" key="2">
    <source>
        <dbReference type="Proteomes" id="UP000651482"/>
    </source>
</evidence>
<reference evidence="1" key="1">
    <citation type="submission" date="2020-08" db="EMBL/GenBank/DDBJ databases">
        <title>Genome public.</title>
        <authorList>
            <person name="Liu C."/>
            <person name="Sun Q."/>
        </authorList>
    </citation>
    <scope>NUCLEOTIDE SEQUENCE</scope>
    <source>
        <strain evidence="1">NSJ-40</strain>
    </source>
</reference>
<dbReference type="Gene3D" id="3.40.50.450">
    <property type="match status" value="1"/>
</dbReference>
<dbReference type="EMBL" id="JACRSN010000026">
    <property type="protein sequence ID" value="MBC8534881.1"/>
    <property type="molecule type" value="Genomic_DNA"/>
</dbReference>
<dbReference type="Proteomes" id="UP000651482">
    <property type="component" value="Unassembled WGS sequence"/>
</dbReference>
<dbReference type="InterPro" id="IPR010697">
    <property type="entry name" value="YspA"/>
</dbReference>
<comment type="caution">
    <text evidence="1">The sequence shown here is derived from an EMBL/GenBank/DDBJ whole genome shotgun (WGS) entry which is preliminary data.</text>
</comment>
<name>A0A926DBP9_9FIRM</name>
<evidence type="ECO:0000313" key="1">
    <source>
        <dbReference type="EMBL" id="MBC8534881.1"/>
    </source>
</evidence>
<proteinExistence type="predicted"/>
<dbReference type="AlphaFoldDB" id="A0A926DBP9"/>
<dbReference type="PANTHER" id="PTHR38440">
    <property type="entry name" value="UPF0398 PROTEIN YPSA"/>
    <property type="match status" value="1"/>
</dbReference>
<gene>
    <name evidence="1" type="ORF">IAG03_13025</name>
</gene>
<accession>A0A926DBP9</accession>
<dbReference type="PANTHER" id="PTHR38440:SF1">
    <property type="entry name" value="UPF0398 PROTEIN SPR0331"/>
    <property type="match status" value="1"/>
</dbReference>
<protein>
    <submittedName>
        <fullName evidence="1">DUF1273 family protein</fullName>
    </submittedName>
</protein>
<dbReference type="SUPFAM" id="SSF102405">
    <property type="entry name" value="MCP/YpsA-like"/>
    <property type="match status" value="1"/>
</dbReference>
<sequence length="158" mass="18398">MNRPKCCCFTGHRENKLKRSEKEILEDLKQAINQAIDDGYTTFIPGMAYGVDIWAGELVLKKRFWNRNIKLIAAIHFAGFESRWKDRWKNRYHKLLNKADEVHYICDGYSKYAYQKRNEWMVDRSARVIAVYNGEPSGTGNTINYAKKVGVPAVYIQA</sequence>
<organism evidence="1 2">
    <name type="scientific">Yeguia hominis</name>
    <dbReference type="NCBI Taxonomy" id="2763662"/>
    <lineage>
        <taxon>Bacteria</taxon>
        <taxon>Bacillati</taxon>
        <taxon>Bacillota</taxon>
        <taxon>Clostridia</taxon>
        <taxon>Eubacteriales</taxon>
        <taxon>Yeguiaceae</taxon>
        <taxon>Yeguia</taxon>
    </lineage>
</organism>
<keyword evidence="2" id="KW-1185">Reference proteome</keyword>
<dbReference type="Pfam" id="PF06908">
    <property type="entry name" value="YpsA"/>
    <property type="match status" value="1"/>
</dbReference>